<evidence type="ECO:0000313" key="1">
    <source>
        <dbReference type="EMBL" id="MBB5201443.1"/>
    </source>
</evidence>
<accession>A0A840RV04</accession>
<dbReference type="AlphaFoldDB" id="A0A840RV04"/>
<dbReference type="EMBL" id="JACHHQ010000007">
    <property type="protein sequence ID" value="MBB5201443.1"/>
    <property type="molecule type" value="Genomic_DNA"/>
</dbReference>
<evidence type="ECO:0000313" key="2">
    <source>
        <dbReference type="Proteomes" id="UP000571084"/>
    </source>
</evidence>
<proteinExistence type="predicted"/>
<dbReference type="Proteomes" id="UP000571084">
    <property type="component" value="Unassembled WGS sequence"/>
</dbReference>
<keyword evidence="2" id="KW-1185">Reference proteome</keyword>
<reference evidence="1 2" key="1">
    <citation type="submission" date="2020-08" db="EMBL/GenBank/DDBJ databases">
        <title>Genomic Encyclopedia of Type Strains, Phase IV (KMG-IV): sequencing the most valuable type-strain genomes for metagenomic binning, comparative biology and taxonomic classification.</title>
        <authorList>
            <person name="Goeker M."/>
        </authorList>
    </citation>
    <scope>NUCLEOTIDE SEQUENCE [LARGE SCALE GENOMIC DNA]</scope>
    <source>
        <strain evidence="1 2">DSM 23240</strain>
    </source>
</reference>
<name>A0A840RV04_9BURK</name>
<comment type="caution">
    <text evidence="1">The sequence shown here is derived from an EMBL/GenBank/DDBJ whole genome shotgun (WGS) entry which is preliminary data.</text>
</comment>
<protein>
    <submittedName>
        <fullName evidence="1">Uncharacterized protein</fullName>
    </submittedName>
</protein>
<gene>
    <name evidence="1" type="ORF">HNR39_003296</name>
</gene>
<sequence length="51" mass="5891">MAKRRDTLNGARWLLRSMNNAILIKLKLNHIDEESTQFVALLTFTSQTTTK</sequence>
<organism evidence="1 2">
    <name type="scientific">Glaciimonas immobilis</name>
    <dbReference type="NCBI Taxonomy" id="728004"/>
    <lineage>
        <taxon>Bacteria</taxon>
        <taxon>Pseudomonadati</taxon>
        <taxon>Pseudomonadota</taxon>
        <taxon>Betaproteobacteria</taxon>
        <taxon>Burkholderiales</taxon>
        <taxon>Oxalobacteraceae</taxon>
        <taxon>Glaciimonas</taxon>
    </lineage>
</organism>